<organism evidence="1 2">
    <name type="scientific">Lentinula lateritia</name>
    <dbReference type="NCBI Taxonomy" id="40482"/>
    <lineage>
        <taxon>Eukaryota</taxon>
        <taxon>Fungi</taxon>
        <taxon>Dikarya</taxon>
        <taxon>Basidiomycota</taxon>
        <taxon>Agaricomycotina</taxon>
        <taxon>Agaricomycetes</taxon>
        <taxon>Agaricomycetidae</taxon>
        <taxon>Agaricales</taxon>
        <taxon>Marasmiineae</taxon>
        <taxon>Omphalotaceae</taxon>
        <taxon>Lentinula</taxon>
    </lineage>
</organism>
<evidence type="ECO:0008006" key="3">
    <source>
        <dbReference type="Google" id="ProtNLM"/>
    </source>
</evidence>
<gene>
    <name evidence="1" type="ORF">C8J55DRAFT_154140</name>
</gene>
<evidence type="ECO:0000313" key="1">
    <source>
        <dbReference type="EMBL" id="KAJ4471819.1"/>
    </source>
</evidence>
<comment type="caution">
    <text evidence="1">The sequence shown here is derived from an EMBL/GenBank/DDBJ whole genome shotgun (WGS) entry which is preliminary data.</text>
</comment>
<sequence>MLTIQNLPVELLTKIFRSSWLESDFSVTLNSVRGLVTQTKEISGTCSTWRAIVCSDPVFWSSFDLDLSCMTSVEQAILLNLFLSRSGTAAGLRLNIIYASPKYPNSSELEGAQLAVLDLLLDQSSRWRDVRLDIAPEVFAHVVSRLTLRPKPTYGYFPNLEFLDTQDQESTADDYEEPGSNDSLFHIFHRCPALKRLCAHDAWAGDPIDYSHLTSLDLISYRGKSLSSLLSRCPHLRQFSIAYCIIPDIGHEEIGPWSEINPFYHLNLVSLSLPIYHQFGCEIWEDVRFPSLHTLKIDQVERSGNEIPELLAMLRKSGCSLRTLELGDISSNVFEKLLSNAPHLQSLTLMPHYTTSNLHIHPMKFKPLFGKDFRVPAPMLSYLTLQFRNATFTTIVKMAMHVHDLVISRRKNPETTYVIIKVELINRGQTEIIATVASFYEVIVSVSTVSSWDCFTLELDLGKEDKRRDTIRD</sequence>
<proteinExistence type="predicted"/>
<reference evidence="1" key="1">
    <citation type="submission" date="2022-08" db="EMBL/GenBank/DDBJ databases">
        <authorList>
            <consortium name="DOE Joint Genome Institute"/>
            <person name="Min B."/>
            <person name="Riley R."/>
            <person name="Sierra-Patev S."/>
            <person name="Naranjo-Ortiz M."/>
            <person name="Looney B."/>
            <person name="Konkel Z."/>
            <person name="Slot J.C."/>
            <person name="Sakamoto Y."/>
            <person name="Steenwyk J.L."/>
            <person name="Rokas A."/>
            <person name="Carro J."/>
            <person name="Camarero S."/>
            <person name="Ferreira P."/>
            <person name="Molpeceres G."/>
            <person name="Ruiz-Duenas F.J."/>
            <person name="Serrano A."/>
            <person name="Henrissat B."/>
            <person name="Drula E."/>
            <person name="Hughes K.W."/>
            <person name="Mata J.L."/>
            <person name="Ishikawa N.K."/>
            <person name="Vargas-Isla R."/>
            <person name="Ushijima S."/>
            <person name="Smith C.A."/>
            <person name="Ahrendt S."/>
            <person name="Andreopoulos W."/>
            <person name="He G."/>
            <person name="Labutti K."/>
            <person name="Lipzen A."/>
            <person name="Ng V."/>
            <person name="Sandor L."/>
            <person name="Barry K."/>
            <person name="Martinez A.T."/>
            <person name="Xiao Y."/>
            <person name="Gibbons J.G."/>
            <person name="Terashima K."/>
            <person name="Hibbett D.S."/>
            <person name="Grigoriev I.V."/>
        </authorList>
    </citation>
    <scope>NUCLEOTIDE SEQUENCE</scope>
    <source>
        <strain evidence="1">Sp2 HRB7682 ss15</strain>
    </source>
</reference>
<dbReference type="Proteomes" id="UP001150238">
    <property type="component" value="Unassembled WGS sequence"/>
</dbReference>
<dbReference type="SUPFAM" id="SSF52047">
    <property type="entry name" value="RNI-like"/>
    <property type="match status" value="1"/>
</dbReference>
<evidence type="ECO:0000313" key="2">
    <source>
        <dbReference type="Proteomes" id="UP001150238"/>
    </source>
</evidence>
<accession>A0A9W9A182</accession>
<dbReference type="EMBL" id="JANVFS010000028">
    <property type="protein sequence ID" value="KAJ4471819.1"/>
    <property type="molecule type" value="Genomic_DNA"/>
</dbReference>
<name>A0A9W9A182_9AGAR</name>
<reference evidence="1" key="2">
    <citation type="journal article" date="2023" name="Proc. Natl. Acad. Sci. U.S.A.">
        <title>A global phylogenomic analysis of the shiitake genus Lentinula.</title>
        <authorList>
            <person name="Sierra-Patev S."/>
            <person name="Min B."/>
            <person name="Naranjo-Ortiz M."/>
            <person name="Looney B."/>
            <person name="Konkel Z."/>
            <person name="Slot J.C."/>
            <person name="Sakamoto Y."/>
            <person name="Steenwyk J.L."/>
            <person name="Rokas A."/>
            <person name="Carro J."/>
            <person name="Camarero S."/>
            <person name="Ferreira P."/>
            <person name="Molpeceres G."/>
            <person name="Ruiz-Duenas F.J."/>
            <person name="Serrano A."/>
            <person name="Henrissat B."/>
            <person name="Drula E."/>
            <person name="Hughes K.W."/>
            <person name="Mata J.L."/>
            <person name="Ishikawa N.K."/>
            <person name="Vargas-Isla R."/>
            <person name="Ushijima S."/>
            <person name="Smith C.A."/>
            <person name="Donoghue J."/>
            <person name="Ahrendt S."/>
            <person name="Andreopoulos W."/>
            <person name="He G."/>
            <person name="LaButti K."/>
            <person name="Lipzen A."/>
            <person name="Ng V."/>
            <person name="Riley R."/>
            <person name="Sandor L."/>
            <person name="Barry K."/>
            <person name="Martinez A.T."/>
            <person name="Xiao Y."/>
            <person name="Gibbons J.G."/>
            <person name="Terashima K."/>
            <person name="Grigoriev I.V."/>
            <person name="Hibbett D."/>
        </authorList>
    </citation>
    <scope>NUCLEOTIDE SEQUENCE</scope>
    <source>
        <strain evidence="1">Sp2 HRB7682 ss15</strain>
    </source>
</reference>
<dbReference type="PANTHER" id="PTHR38926">
    <property type="entry name" value="F-BOX DOMAIN CONTAINING PROTEIN, EXPRESSED"/>
    <property type="match status" value="1"/>
</dbReference>
<protein>
    <recommendedName>
        <fullName evidence="3">F-box domain-containing protein</fullName>
    </recommendedName>
</protein>
<dbReference type="AlphaFoldDB" id="A0A9W9A182"/>
<dbReference type="InterPro" id="IPR032675">
    <property type="entry name" value="LRR_dom_sf"/>
</dbReference>
<dbReference type="PANTHER" id="PTHR38926:SF5">
    <property type="entry name" value="F-BOX AND LEUCINE-RICH REPEAT PROTEIN 6"/>
    <property type="match status" value="1"/>
</dbReference>
<dbReference type="Gene3D" id="3.80.10.10">
    <property type="entry name" value="Ribonuclease Inhibitor"/>
    <property type="match status" value="1"/>
</dbReference>